<dbReference type="Proteomes" id="UP001180489">
    <property type="component" value="Unassembled WGS sequence"/>
</dbReference>
<sequence length="83" mass="9261">MAGVRGLQHKNRSVHPPEKPVRATVILHPSDEERPLYEELVSELGVSGAEVLRQAIRELHRRQSYRKTRAALAAAAKEDPQTG</sequence>
<dbReference type="EMBL" id="JAVRFF010000076">
    <property type="protein sequence ID" value="MDT0477835.1"/>
    <property type="molecule type" value="Genomic_DNA"/>
</dbReference>
<gene>
    <name evidence="2" type="ORF">RM863_37525</name>
</gene>
<reference evidence="2" key="1">
    <citation type="submission" date="2024-05" db="EMBL/GenBank/DDBJ databases">
        <title>30 novel species of actinomycetes from the DSMZ collection.</title>
        <authorList>
            <person name="Nouioui I."/>
        </authorList>
    </citation>
    <scope>NUCLEOTIDE SEQUENCE</scope>
    <source>
        <strain evidence="2">DSM 41014</strain>
    </source>
</reference>
<proteinExistence type="predicted"/>
<keyword evidence="3" id="KW-1185">Reference proteome</keyword>
<feature type="region of interest" description="Disordered" evidence="1">
    <location>
        <begin position="1"/>
        <end position="21"/>
    </location>
</feature>
<organism evidence="2 3">
    <name type="scientific">Streptomyces hintoniae</name>
    <dbReference type="NCBI Taxonomy" id="3075521"/>
    <lineage>
        <taxon>Bacteria</taxon>
        <taxon>Bacillati</taxon>
        <taxon>Actinomycetota</taxon>
        <taxon>Actinomycetes</taxon>
        <taxon>Kitasatosporales</taxon>
        <taxon>Streptomycetaceae</taxon>
        <taxon>Streptomyces</taxon>
    </lineage>
</organism>
<comment type="caution">
    <text evidence="2">The sequence shown here is derived from an EMBL/GenBank/DDBJ whole genome shotgun (WGS) entry which is preliminary data.</text>
</comment>
<evidence type="ECO:0000313" key="3">
    <source>
        <dbReference type="Proteomes" id="UP001180489"/>
    </source>
</evidence>
<accession>A0ABU2UXU7</accession>
<dbReference type="RefSeq" id="WP_311637851.1">
    <property type="nucleotide sequence ID" value="NZ_JAVRFF010000076.1"/>
</dbReference>
<protein>
    <recommendedName>
        <fullName evidence="4">CopG family transcriptional regulator</fullName>
    </recommendedName>
</protein>
<name>A0ABU2UXU7_9ACTN</name>
<evidence type="ECO:0000256" key="1">
    <source>
        <dbReference type="SAM" id="MobiDB-lite"/>
    </source>
</evidence>
<evidence type="ECO:0000313" key="2">
    <source>
        <dbReference type="EMBL" id="MDT0477835.1"/>
    </source>
</evidence>
<evidence type="ECO:0008006" key="4">
    <source>
        <dbReference type="Google" id="ProtNLM"/>
    </source>
</evidence>